<protein>
    <submittedName>
        <fullName evidence="1">Uncharacterized protein</fullName>
    </submittedName>
</protein>
<name>A0A5E4N266_9HEMI</name>
<evidence type="ECO:0000313" key="2">
    <source>
        <dbReference type="Proteomes" id="UP000325440"/>
    </source>
</evidence>
<accession>A0A5E4N266</accession>
<dbReference type="Proteomes" id="UP000325440">
    <property type="component" value="Unassembled WGS sequence"/>
</dbReference>
<proteinExistence type="predicted"/>
<reference evidence="1 2" key="1">
    <citation type="submission" date="2019-08" db="EMBL/GenBank/DDBJ databases">
        <authorList>
            <person name="Alioto T."/>
            <person name="Alioto T."/>
            <person name="Gomez Garrido J."/>
        </authorList>
    </citation>
    <scope>NUCLEOTIDE SEQUENCE [LARGE SCALE GENOMIC DNA]</scope>
</reference>
<dbReference type="EMBL" id="CABPRJ010001451">
    <property type="protein sequence ID" value="VVC37642.1"/>
    <property type="molecule type" value="Genomic_DNA"/>
</dbReference>
<gene>
    <name evidence="1" type="ORF">CINCED_3A010917</name>
</gene>
<dbReference type="AlphaFoldDB" id="A0A5E4N266"/>
<organism evidence="1 2">
    <name type="scientific">Cinara cedri</name>
    <dbReference type="NCBI Taxonomy" id="506608"/>
    <lineage>
        <taxon>Eukaryota</taxon>
        <taxon>Metazoa</taxon>
        <taxon>Ecdysozoa</taxon>
        <taxon>Arthropoda</taxon>
        <taxon>Hexapoda</taxon>
        <taxon>Insecta</taxon>
        <taxon>Pterygota</taxon>
        <taxon>Neoptera</taxon>
        <taxon>Paraneoptera</taxon>
        <taxon>Hemiptera</taxon>
        <taxon>Sternorrhyncha</taxon>
        <taxon>Aphidomorpha</taxon>
        <taxon>Aphidoidea</taxon>
        <taxon>Aphididae</taxon>
        <taxon>Lachninae</taxon>
        <taxon>Cinara</taxon>
    </lineage>
</organism>
<evidence type="ECO:0000313" key="1">
    <source>
        <dbReference type="EMBL" id="VVC37642.1"/>
    </source>
</evidence>
<keyword evidence="2" id="KW-1185">Reference proteome</keyword>
<sequence>MTLKNCKQMFNALPGASGDITEDITVQLLFSVVPQDQFFKHSTGRGNVYDTIGELVKI</sequence>